<dbReference type="SUPFAM" id="SSF53850">
    <property type="entry name" value="Periplasmic binding protein-like II"/>
    <property type="match status" value="1"/>
</dbReference>
<keyword evidence="7" id="KW-1185">Reference proteome</keyword>
<dbReference type="RefSeq" id="WP_369338522.1">
    <property type="nucleotide sequence ID" value="NZ_JBFYGN010000010.1"/>
</dbReference>
<accession>A0ABV3ZUN9</accession>
<comment type="similarity">
    <text evidence="1">Belongs to the LysR transcriptional regulatory family.</text>
</comment>
<dbReference type="Pfam" id="PF00126">
    <property type="entry name" value="HTH_1"/>
    <property type="match status" value="1"/>
</dbReference>
<feature type="domain" description="HTH lysR-type" evidence="5">
    <location>
        <begin position="1"/>
        <end position="58"/>
    </location>
</feature>
<dbReference type="SUPFAM" id="SSF46785">
    <property type="entry name" value="Winged helix' DNA-binding domain"/>
    <property type="match status" value="1"/>
</dbReference>
<sequence>MDFDALTLLIETTAAGSLAEAARRLRVSPMKATRLISALEGELGVRLLHRTTRALSLTEDGLAFLPHAKNLLEERAAALASVQGGGAQPAGLLRVSASLAFGRQVVAPLIVDFMRTWPAVQVDLKLSDTVIDIVAEGIDLAIRIAELRDSDLIARRIADNPRLLVASPAYVEQRGAPVSLPDLERHECLASSAMANWSFSTAQGSRAMKVGGRFTANSIDAIHEACCGGLGIACLSRWDVAADLANGALREIVLDDAAPEPLAIWAVYASRHMVPAKVRFFIDALAERLAPDASTGVG</sequence>
<reference evidence="6 7" key="1">
    <citation type="journal article" date="2013" name="Int. J. Syst. Evol. Microbiol.">
        <title>Comamonas guangdongensis sp. nov., isolated from subterranean forest sediment, and emended description of the genus Comamonas.</title>
        <authorList>
            <person name="Zhang J."/>
            <person name="Wang Y."/>
            <person name="Zhou S."/>
            <person name="Wu C."/>
            <person name="He J."/>
            <person name="Li F."/>
        </authorList>
    </citation>
    <scope>NUCLEOTIDE SEQUENCE [LARGE SCALE GENOMIC DNA]</scope>
    <source>
        <strain evidence="6 7">CCTCC AB2011133</strain>
    </source>
</reference>
<dbReference type="InterPro" id="IPR036388">
    <property type="entry name" value="WH-like_DNA-bd_sf"/>
</dbReference>
<dbReference type="InterPro" id="IPR005119">
    <property type="entry name" value="LysR_subst-bd"/>
</dbReference>
<name>A0ABV3ZUN9_9BURK</name>
<dbReference type="InterPro" id="IPR058163">
    <property type="entry name" value="LysR-type_TF_proteobact-type"/>
</dbReference>
<dbReference type="CDD" id="cd08422">
    <property type="entry name" value="PBP2_CrgA_like"/>
    <property type="match status" value="1"/>
</dbReference>
<evidence type="ECO:0000256" key="4">
    <source>
        <dbReference type="ARBA" id="ARBA00023163"/>
    </source>
</evidence>
<dbReference type="InterPro" id="IPR036390">
    <property type="entry name" value="WH_DNA-bd_sf"/>
</dbReference>
<dbReference type="EMBL" id="JBFYGN010000010">
    <property type="protein sequence ID" value="MEX8193322.1"/>
    <property type="molecule type" value="Genomic_DNA"/>
</dbReference>
<dbReference type="Gene3D" id="3.40.190.290">
    <property type="match status" value="1"/>
</dbReference>
<protein>
    <submittedName>
        <fullName evidence="6">LysR family transcriptional regulator</fullName>
    </submittedName>
</protein>
<keyword evidence="2" id="KW-0805">Transcription regulation</keyword>
<proteinExistence type="inferred from homology"/>
<evidence type="ECO:0000313" key="6">
    <source>
        <dbReference type="EMBL" id="MEX8193322.1"/>
    </source>
</evidence>
<evidence type="ECO:0000313" key="7">
    <source>
        <dbReference type="Proteomes" id="UP001561046"/>
    </source>
</evidence>
<dbReference type="InterPro" id="IPR000847">
    <property type="entry name" value="LysR_HTH_N"/>
</dbReference>
<dbReference type="PANTHER" id="PTHR30537:SF5">
    <property type="entry name" value="HTH-TYPE TRANSCRIPTIONAL ACTIVATOR TTDR-RELATED"/>
    <property type="match status" value="1"/>
</dbReference>
<comment type="caution">
    <text evidence="6">The sequence shown here is derived from an EMBL/GenBank/DDBJ whole genome shotgun (WGS) entry which is preliminary data.</text>
</comment>
<evidence type="ECO:0000259" key="5">
    <source>
        <dbReference type="PROSITE" id="PS50931"/>
    </source>
</evidence>
<dbReference type="Proteomes" id="UP001561046">
    <property type="component" value="Unassembled WGS sequence"/>
</dbReference>
<evidence type="ECO:0000256" key="2">
    <source>
        <dbReference type="ARBA" id="ARBA00023015"/>
    </source>
</evidence>
<dbReference type="PROSITE" id="PS50931">
    <property type="entry name" value="HTH_LYSR"/>
    <property type="match status" value="1"/>
</dbReference>
<evidence type="ECO:0000256" key="1">
    <source>
        <dbReference type="ARBA" id="ARBA00009437"/>
    </source>
</evidence>
<keyword evidence="3" id="KW-0238">DNA-binding</keyword>
<evidence type="ECO:0000256" key="3">
    <source>
        <dbReference type="ARBA" id="ARBA00023125"/>
    </source>
</evidence>
<dbReference type="Pfam" id="PF03466">
    <property type="entry name" value="LysR_substrate"/>
    <property type="match status" value="1"/>
</dbReference>
<keyword evidence="4" id="KW-0804">Transcription</keyword>
<dbReference type="Gene3D" id="1.10.10.10">
    <property type="entry name" value="Winged helix-like DNA-binding domain superfamily/Winged helix DNA-binding domain"/>
    <property type="match status" value="1"/>
</dbReference>
<dbReference type="PANTHER" id="PTHR30537">
    <property type="entry name" value="HTH-TYPE TRANSCRIPTIONAL REGULATOR"/>
    <property type="match status" value="1"/>
</dbReference>
<organism evidence="6 7">
    <name type="scientific">Comamonas guangdongensis</name>
    <dbReference type="NCBI Taxonomy" id="510515"/>
    <lineage>
        <taxon>Bacteria</taxon>
        <taxon>Pseudomonadati</taxon>
        <taxon>Pseudomonadota</taxon>
        <taxon>Betaproteobacteria</taxon>
        <taxon>Burkholderiales</taxon>
        <taxon>Comamonadaceae</taxon>
        <taxon>Comamonas</taxon>
    </lineage>
</organism>
<gene>
    <name evidence="6" type="ORF">AB6724_10755</name>
</gene>